<evidence type="ECO:0000313" key="11">
    <source>
        <dbReference type="EMBL" id="QGG48112.1"/>
    </source>
</evidence>
<dbReference type="Gene3D" id="3.40.718.10">
    <property type="entry name" value="Isopropylmalate Dehydrogenase"/>
    <property type="match status" value="1"/>
</dbReference>
<protein>
    <recommendedName>
        <fullName evidence="8 10">Phosphate acyltransferase</fullName>
        <ecNumber evidence="8 10">2.3.1.274</ecNumber>
    </recommendedName>
    <alternativeName>
        <fullName evidence="10">Acyl-ACP phosphotransacylase</fullName>
    </alternativeName>
    <alternativeName>
        <fullName evidence="10">Acyl-[acyl-carrier-protein]--phosphate acyltransferase</fullName>
    </alternativeName>
    <alternativeName>
        <fullName evidence="10">Phosphate-acyl-ACP acyltransferase</fullName>
    </alternativeName>
</protein>
<accession>A0A5Q2N483</accession>
<dbReference type="OrthoDB" id="9806408at2"/>
<gene>
    <name evidence="10 11" type="primary">plsX</name>
    <name evidence="11" type="ORF">FTV88_2014</name>
</gene>
<keyword evidence="12" id="KW-1185">Reference proteome</keyword>
<comment type="subunit">
    <text evidence="9 10">Homodimer. Probably interacts with PlsY.</text>
</comment>
<dbReference type="NCBIfam" id="TIGR00182">
    <property type="entry name" value="plsX"/>
    <property type="match status" value="1"/>
</dbReference>
<dbReference type="AlphaFoldDB" id="A0A5Q2N483"/>
<evidence type="ECO:0000256" key="4">
    <source>
        <dbReference type="ARBA" id="ARBA00022679"/>
    </source>
</evidence>
<dbReference type="GO" id="GO:0005737">
    <property type="term" value="C:cytoplasm"/>
    <property type="evidence" value="ECO:0007669"/>
    <property type="project" value="UniProtKB-SubCell"/>
</dbReference>
<dbReference type="EC" id="2.3.1.274" evidence="8 10"/>
<dbReference type="GO" id="GO:0006633">
    <property type="term" value="P:fatty acid biosynthetic process"/>
    <property type="evidence" value="ECO:0007669"/>
    <property type="project" value="UniProtKB-UniRule"/>
</dbReference>
<evidence type="ECO:0000256" key="10">
    <source>
        <dbReference type="HAMAP-Rule" id="MF_00019"/>
    </source>
</evidence>
<dbReference type="Proteomes" id="UP000366051">
    <property type="component" value="Chromosome"/>
</dbReference>
<comment type="pathway">
    <text evidence="10">Lipid metabolism; phospholipid metabolism.</text>
</comment>
<comment type="similarity">
    <text evidence="10">Belongs to the PlsX family.</text>
</comment>
<comment type="subcellular location">
    <subcellularLocation>
        <location evidence="10">Cytoplasm</location>
    </subcellularLocation>
    <text evidence="10">Associated with the membrane possibly through PlsY.</text>
</comment>
<dbReference type="KEGG" id="hcv:FTV88_2014"/>
<keyword evidence="4 10" id="KW-0808">Transferase</keyword>
<dbReference type="SUPFAM" id="SSF53659">
    <property type="entry name" value="Isocitrate/Isopropylmalate dehydrogenase-like"/>
    <property type="match status" value="1"/>
</dbReference>
<dbReference type="PANTHER" id="PTHR30100">
    <property type="entry name" value="FATTY ACID/PHOSPHOLIPID SYNTHESIS PROTEIN PLSX"/>
    <property type="match status" value="1"/>
</dbReference>
<dbReference type="RefSeq" id="WP_153725366.1">
    <property type="nucleotide sequence ID" value="NZ_CP045875.1"/>
</dbReference>
<evidence type="ECO:0000256" key="3">
    <source>
        <dbReference type="ARBA" id="ARBA00022516"/>
    </source>
</evidence>
<evidence type="ECO:0000313" key="12">
    <source>
        <dbReference type="Proteomes" id="UP000366051"/>
    </source>
</evidence>
<evidence type="ECO:0000256" key="5">
    <source>
        <dbReference type="ARBA" id="ARBA00023098"/>
    </source>
</evidence>
<dbReference type="PIRSF" id="PIRSF002465">
    <property type="entry name" value="Phsphlp_syn_PlsX"/>
    <property type="match status" value="1"/>
</dbReference>
<comment type="function">
    <text evidence="10">Catalyzes the reversible formation of acyl-phosphate (acyl-PO(4)) from acyl-[acyl-carrier-protein] (acyl-ACP). This enzyme utilizes acyl-ACP as fatty acyl donor, but not acyl-CoA.</text>
</comment>
<keyword evidence="7 10" id="KW-1208">Phospholipid metabolism</keyword>
<comment type="catalytic activity">
    <reaction evidence="1 10">
        <text>a fatty acyl-[ACP] + phosphate = an acyl phosphate + holo-[ACP]</text>
        <dbReference type="Rhea" id="RHEA:42292"/>
        <dbReference type="Rhea" id="RHEA-COMP:9685"/>
        <dbReference type="Rhea" id="RHEA-COMP:14125"/>
        <dbReference type="ChEBI" id="CHEBI:43474"/>
        <dbReference type="ChEBI" id="CHEBI:59918"/>
        <dbReference type="ChEBI" id="CHEBI:64479"/>
        <dbReference type="ChEBI" id="CHEBI:138651"/>
        <dbReference type="EC" id="2.3.1.274"/>
    </reaction>
</comment>
<sequence>MRIALDAMGGDHAPDEIVKGAIQAVAEVDMTVLLVGKRDLLEPLVNQAASSKVRERVVIVAASEVIAMDESPATALRRKKDASIVVATRLVKEGEADAVVSAGSTGAQMASSLLGLGRITGIDRPAIATIIPTPHGGKLLLDVGANSEAKPKNLLQFALMGSIYMERVMGIKKPRVGLLNIGEEATKGNEVALGAYALLQENPINFIGNVEGRDIFGSSVDVIVCDGFVGNIVLKFGEGLVSALYSMVKEELKNSRLAQVGAFMATPALRGMAKRLDYAEYGGAPLLGVNGVSIICHGSSKAKAIKNALQVARQSVDQKIISAIQQNIPGKGSVRNDD</sequence>
<dbReference type="HAMAP" id="MF_00019">
    <property type="entry name" value="PlsX"/>
    <property type="match status" value="1"/>
</dbReference>
<keyword evidence="5 10" id="KW-0443">Lipid metabolism</keyword>
<name>A0A5Q2N483_9FIRM</name>
<keyword evidence="3 10" id="KW-0444">Lipid biosynthesis</keyword>
<evidence type="ECO:0000256" key="8">
    <source>
        <dbReference type="ARBA" id="ARBA00024069"/>
    </source>
</evidence>
<dbReference type="InterPro" id="IPR012281">
    <property type="entry name" value="Phospholipid_synth_PlsX-like"/>
</dbReference>
<dbReference type="GO" id="GO:0043811">
    <property type="term" value="F:phosphate:acyl-[acyl carrier protein] acyltransferase activity"/>
    <property type="evidence" value="ECO:0007669"/>
    <property type="project" value="UniProtKB-UniRule"/>
</dbReference>
<dbReference type="GO" id="GO:0008654">
    <property type="term" value="P:phospholipid biosynthetic process"/>
    <property type="evidence" value="ECO:0007669"/>
    <property type="project" value="UniProtKB-KW"/>
</dbReference>
<dbReference type="Pfam" id="PF02504">
    <property type="entry name" value="FA_synthesis"/>
    <property type="match status" value="1"/>
</dbReference>
<proteinExistence type="inferred from homology"/>
<dbReference type="EMBL" id="CP045875">
    <property type="protein sequence ID" value="QGG48112.1"/>
    <property type="molecule type" value="Genomic_DNA"/>
</dbReference>
<evidence type="ECO:0000256" key="2">
    <source>
        <dbReference type="ARBA" id="ARBA00022490"/>
    </source>
</evidence>
<evidence type="ECO:0000256" key="7">
    <source>
        <dbReference type="ARBA" id="ARBA00023264"/>
    </source>
</evidence>
<keyword evidence="2 10" id="KW-0963">Cytoplasm</keyword>
<dbReference type="InterPro" id="IPR003664">
    <property type="entry name" value="FA_synthesis"/>
</dbReference>
<keyword evidence="6 10" id="KW-0594">Phospholipid biosynthesis</keyword>
<evidence type="ECO:0000256" key="9">
    <source>
        <dbReference type="ARBA" id="ARBA00046608"/>
    </source>
</evidence>
<reference evidence="12" key="1">
    <citation type="submission" date="2019-11" db="EMBL/GenBank/DDBJ databases">
        <title>Genome sequence of Heliorestis convoluta strain HH, an alkaliphilic and minimalistic phototrophic bacterium from a soda lake in Egypt.</title>
        <authorList>
            <person name="Dewey E.D."/>
            <person name="Stokes L.M."/>
            <person name="Burchell B.M."/>
            <person name="Shaffer K.N."/>
            <person name="Huntington A.M."/>
            <person name="Baker J.M."/>
            <person name="Nadendla S."/>
            <person name="Giglio M.G."/>
            <person name="Touchman J.W."/>
            <person name="Blankenship R.E."/>
            <person name="Madigan M.T."/>
            <person name="Sattley W.M."/>
        </authorList>
    </citation>
    <scope>NUCLEOTIDE SEQUENCE [LARGE SCALE GENOMIC DNA]</scope>
    <source>
        <strain evidence="12">HH</strain>
    </source>
</reference>
<evidence type="ECO:0000256" key="1">
    <source>
        <dbReference type="ARBA" id="ARBA00001232"/>
    </source>
</evidence>
<organism evidence="11 12">
    <name type="scientific">Heliorestis convoluta</name>
    <dbReference type="NCBI Taxonomy" id="356322"/>
    <lineage>
        <taxon>Bacteria</taxon>
        <taxon>Bacillati</taxon>
        <taxon>Bacillota</taxon>
        <taxon>Clostridia</taxon>
        <taxon>Eubacteriales</taxon>
        <taxon>Heliobacteriaceae</taxon>
        <taxon>Heliorestis</taxon>
    </lineage>
</organism>
<dbReference type="UniPathway" id="UPA00085"/>
<evidence type="ECO:0000256" key="6">
    <source>
        <dbReference type="ARBA" id="ARBA00023209"/>
    </source>
</evidence>
<dbReference type="PANTHER" id="PTHR30100:SF1">
    <property type="entry name" value="PHOSPHATE ACYLTRANSFERASE"/>
    <property type="match status" value="1"/>
</dbReference>